<gene>
    <name evidence="2" type="ORF">OSB04_012679</name>
</gene>
<evidence type="ECO:0008006" key="4">
    <source>
        <dbReference type="Google" id="ProtNLM"/>
    </source>
</evidence>
<dbReference type="EMBL" id="JARYMX010000003">
    <property type="protein sequence ID" value="KAJ9558065.1"/>
    <property type="molecule type" value="Genomic_DNA"/>
</dbReference>
<evidence type="ECO:0000256" key="1">
    <source>
        <dbReference type="SAM" id="MobiDB-lite"/>
    </source>
</evidence>
<comment type="caution">
    <text evidence="2">The sequence shown here is derived from an EMBL/GenBank/DDBJ whole genome shotgun (WGS) entry which is preliminary data.</text>
</comment>
<name>A0AA38WMN1_9ASTR</name>
<dbReference type="PANTHER" id="PTHR16039:SF1">
    <property type="entry name" value="HAUS AUGMIN-LIKE COMPLEX SUBUNIT 2"/>
    <property type="match status" value="1"/>
</dbReference>
<dbReference type="Pfam" id="PF15003">
    <property type="entry name" value="HAUS2"/>
    <property type="match status" value="2"/>
</dbReference>
<feature type="region of interest" description="Disordered" evidence="1">
    <location>
        <begin position="268"/>
        <end position="304"/>
    </location>
</feature>
<dbReference type="InterPro" id="IPR028346">
    <property type="entry name" value="HAUS2"/>
</dbReference>
<keyword evidence="3" id="KW-1185">Reference proteome</keyword>
<reference evidence="2" key="1">
    <citation type="submission" date="2023-03" db="EMBL/GenBank/DDBJ databases">
        <title>Chromosome-scale reference genome and RAD-based genetic map of yellow starthistle (Centaurea solstitialis) reveal putative structural variation and QTLs associated with invader traits.</title>
        <authorList>
            <person name="Reatini B."/>
            <person name="Cang F.A."/>
            <person name="Jiang Q."/>
            <person name="Mckibben M.T.W."/>
            <person name="Barker M.S."/>
            <person name="Rieseberg L.H."/>
            <person name="Dlugosch K.M."/>
        </authorList>
    </citation>
    <scope>NUCLEOTIDE SEQUENCE</scope>
    <source>
        <strain evidence="2">CAN-66</strain>
        <tissue evidence="2">Leaf</tissue>
    </source>
</reference>
<evidence type="ECO:0000313" key="3">
    <source>
        <dbReference type="Proteomes" id="UP001172457"/>
    </source>
</evidence>
<sequence length="304" mass="33808">MASVDDGSETMKQQSGGMADALSIAAHLGFSVQFPPSHQNLSFRNDDKSYQLVRILHELTIVQGKVSDLQVQLQGRKEDKNVSHLTHVSEMEKKIETLARITAIVKGAIQNKDRIIARLQRPHSLDFIPVEAEYQVEFGKLDGTEQNLSSSCLKQFVELIMNAASDYGTLTMSVSDLCWAEHFKEPPSVWGEMLRPIPVALAQCARYYEAMNAMRESFATLQKLRSYPSCLPSEYHSRIASPIDSECASPCSSGTSSDDLDLKSAIMQDVEKQQEEDDGYTDVDDINEIKLASPLGNENDLQSD</sequence>
<dbReference type="PANTHER" id="PTHR16039">
    <property type="entry name" value="HAUS AUGMIN-LIKE COMPLEX SUBUNIT 2"/>
    <property type="match status" value="1"/>
</dbReference>
<organism evidence="2 3">
    <name type="scientific">Centaurea solstitialis</name>
    <name type="common">yellow star-thistle</name>
    <dbReference type="NCBI Taxonomy" id="347529"/>
    <lineage>
        <taxon>Eukaryota</taxon>
        <taxon>Viridiplantae</taxon>
        <taxon>Streptophyta</taxon>
        <taxon>Embryophyta</taxon>
        <taxon>Tracheophyta</taxon>
        <taxon>Spermatophyta</taxon>
        <taxon>Magnoliopsida</taxon>
        <taxon>eudicotyledons</taxon>
        <taxon>Gunneridae</taxon>
        <taxon>Pentapetalae</taxon>
        <taxon>asterids</taxon>
        <taxon>campanulids</taxon>
        <taxon>Asterales</taxon>
        <taxon>Asteraceae</taxon>
        <taxon>Carduoideae</taxon>
        <taxon>Cardueae</taxon>
        <taxon>Centaureinae</taxon>
        <taxon>Centaurea</taxon>
    </lineage>
</organism>
<feature type="compositionally biased region" description="Acidic residues" evidence="1">
    <location>
        <begin position="274"/>
        <end position="286"/>
    </location>
</feature>
<protein>
    <recommendedName>
        <fullName evidence="4">AUGMIN subunit 2</fullName>
    </recommendedName>
</protein>
<dbReference type="GO" id="GO:1990498">
    <property type="term" value="C:mitotic spindle microtubule"/>
    <property type="evidence" value="ECO:0007669"/>
    <property type="project" value="TreeGrafter"/>
</dbReference>
<dbReference type="GO" id="GO:0007020">
    <property type="term" value="P:microtubule nucleation"/>
    <property type="evidence" value="ECO:0007669"/>
    <property type="project" value="TreeGrafter"/>
</dbReference>
<evidence type="ECO:0000313" key="2">
    <source>
        <dbReference type="EMBL" id="KAJ9558065.1"/>
    </source>
</evidence>
<proteinExistence type="predicted"/>
<dbReference type="AlphaFoldDB" id="A0AA38WMN1"/>
<dbReference type="GO" id="GO:0031023">
    <property type="term" value="P:microtubule organizing center organization"/>
    <property type="evidence" value="ECO:0007669"/>
    <property type="project" value="InterPro"/>
</dbReference>
<accession>A0AA38WMN1</accession>
<dbReference type="Proteomes" id="UP001172457">
    <property type="component" value="Chromosome 3"/>
</dbReference>
<dbReference type="GO" id="GO:0051225">
    <property type="term" value="P:spindle assembly"/>
    <property type="evidence" value="ECO:0007669"/>
    <property type="project" value="InterPro"/>
</dbReference>